<dbReference type="AlphaFoldDB" id="A0A934NE50"/>
<keyword evidence="8" id="KW-1185">Reference proteome</keyword>
<dbReference type="InterPro" id="IPR014284">
    <property type="entry name" value="RNA_pol_sigma-70_dom"/>
</dbReference>
<dbReference type="CDD" id="cd06171">
    <property type="entry name" value="Sigma70_r4"/>
    <property type="match status" value="1"/>
</dbReference>
<dbReference type="PANTHER" id="PTHR43133:SF62">
    <property type="entry name" value="RNA POLYMERASE SIGMA FACTOR SIGZ"/>
    <property type="match status" value="1"/>
</dbReference>
<organism evidence="7 8">
    <name type="scientific">Candidatus Nephthysia bennettiae</name>
    <dbReference type="NCBI Taxonomy" id="3127016"/>
    <lineage>
        <taxon>Bacteria</taxon>
        <taxon>Bacillati</taxon>
        <taxon>Candidatus Dormiibacterota</taxon>
        <taxon>Candidatus Dormibacteria</taxon>
        <taxon>Candidatus Dormibacterales</taxon>
        <taxon>Candidatus Dormibacteraceae</taxon>
        <taxon>Candidatus Nephthysia</taxon>
    </lineage>
</organism>
<dbReference type="Gene3D" id="1.10.1740.10">
    <property type="match status" value="1"/>
</dbReference>
<evidence type="ECO:0000259" key="6">
    <source>
        <dbReference type="Pfam" id="PF08281"/>
    </source>
</evidence>
<dbReference type="InterPro" id="IPR007627">
    <property type="entry name" value="RNA_pol_sigma70_r2"/>
</dbReference>
<dbReference type="InterPro" id="IPR013325">
    <property type="entry name" value="RNA_pol_sigma_r2"/>
</dbReference>
<dbReference type="EMBL" id="JAEKNR010000142">
    <property type="protein sequence ID" value="MBJ7599137.1"/>
    <property type="molecule type" value="Genomic_DNA"/>
</dbReference>
<protein>
    <submittedName>
        <fullName evidence="7">Sigma-70 family RNA polymerase sigma factor</fullName>
    </submittedName>
</protein>
<evidence type="ECO:0000256" key="2">
    <source>
        <dbReference type="ARBA" id="ARBA00023015"/>
    </source>
</evidence>
<dbReference type="Proteomes" id="UP000612893">
    <property type="component" value="Unassembled WGS sequence"/>
</dbReference>
<comment type="caution">
    <text evidence="7">The sequence shown here is derived from an EMBL/GenBank/DDBJ whole genome shotgun (WGS) entry which is preliminary data.</text>
</comment>
<accession>A0A934NE50</accession>
<keyword evidence="3" id="KW-0731">Sigma factor</keyword>
<name>A0A934NE50_9BACT</name>
<evidence type="ECO:0000256" key="1">
    <source>
        <dbReference type="ARBA" id="ARBA00010641"/>
    </source>
</evidence>
<reference evidence="7" key="1">
    <citation type="submission" date="2020-10" db="EMBL/GenBank/DDBJ databases">
        <title>Ca. Dormibacterota MAGs.</title>
        <authorList>
            <person name="Montgomery K."/>
        </authorList>
    </citation>
    <scope>NUCLEOTIDE SEQUENCE [LARGE SCALE GENOMIC DNA]</scope>
    <source>
        <strain evidence="7">SC8812_S17_10</strain>
    </source>
</reference>
<dbReference type="PANTHER" id="PTHR43133">
    <property type="entry name" value="RNA POLYMERASE ECF-TYPE SIGMA FACTO"/>
    <property type="match status" value="1"/>
</dbReference>
<gene>
    <name evidence="7" type="ORF">JF922_13800</name>
</gene>
<keyword evidence="2" id="KW-0805">Transcription regulation</keyword>
<proteinExistence type="inferred from homology"/>
<evidence type="ECO:0000313" key="7">
    <source>
        <dbReference type="EMBL" id="MBJ7599137.1"/>
    </source>
</evidence>
<dbReference type="GO" id="GO:0016987">
    <property type="term" value="F:sigma factor activity"/>
    <property type="evidence" value="ECO:0007669"/>
    <property type="project" value="UniProtKB-KW"/>
</dbReference>
<dbReference type="RefSeq" id="WP_338202570.1">
    <property type="nucleotide sequence ID" value="NZ_JAEKNR010000142.1"/>
</dbReference>
<dbReference type="InterPro" id="IPR013324">
    <property type="entry name" value="RNA_pol_sigma_r3/r4-like"/>
</dbReference>
<evidence type="ECO:0000256" key="3">
    <source>
        <dbReference type="ARBA" id="ARBA00023082"/>
    </source>
</evidence>
<dbReference type="InterPro" id="IPR036388">
    <property type="entry name" value="WH-like_DNA-bd_sf"/>
</dbReference>
<dbReference type="SUPFAM" id="SSF88946">
    <property type="entry name" value="Sigma2 domain of RNA polymerase sigma factors"/>
    <property type="match status" value="1"/>
</dbReference>
<evidence type="ECO:0000256" key="4">
    <source>
        <dbReference type="ARBA" id="ARBA00023163"/>
    </source>
</evidence>
<dbReference type="InterPro" id="IPR039425">
    <property type="entry name" value="RNA_pol_sigma-70-like"/>
</dbReference>
<comment type="similarity">
    <text evidence="1">Belongs to the sigma-70 factor family. ECF subfamily.</text>
</comment>
<feature type="domain" description="RNA polymerase sigma-70 region 2" evidence="5">
    <location>
        <begin position="24"/>
        <end position="91"/>
    </location>
</feature>
<evidence type="ECO:0000313" key="8">
    <source>
        <dbReference type="Proteomes" id="UP000612893"/>
    </source>
</evidence>
<dbReference type="NCBIfam" id="TIGR02937">
    <property type="entry name" value="sigma70-ECF"/>
    <property type="match status" value="1"/>
</dbReference>
<feature type="domain" description="RNA polymerase sigma factor 70 region 4 type 2" evidence="6">
    <location>
        <begin position="124"/>
        <end position="176"/>
    </location>
</feature>
<dbReference type="SUPFAM" id="SSF88659">
    <property type="entry name" value="Sigma3 and sigma4 domains of RNA polymerase sigma factors"/>
    <property type="match status" value="1"/>
</dbReference>
<keyword evidence="4" id="KW-0804">Transcription</keyword>
<dbReference type="Pfam" id="PF08281">
    <property type="entry name" value="Sigma70_r4_2"/>
    <property type="match status" value="1"/>
</dbReference>
<dbReference type="Pfam" id="PF04542">
    <property type="entry name" value="Sigma70_r2"/>
    <property type="match status" value="1"/>
</dbReference>
<evidence type="ECO:0000259" key="5">
    <source>
        <dbReference type="Pfam" id="PF04542"/>
    </source>
</evidence>
<dbReference type="Gene3D" id="1.10.10.10">
    <property type="entry name" value="Winged helix-like DNA-binding domain superfamily/Winged helix DNA-binding domain"/>
    <property type="match status" value="1"/>
</dbReference>
<sequence>MDDGGDLELAEGLAAGDVEALARLYDSYGALAYSVALRVLGDPGRAEDVVQDCFLKLWNNAERFDARRGSLRTWLITAVRNRSIDYLRGRGAHERQEREIPMDAEATGPGSDPWHEVATAIERDVIREALASLPGEQRQAVELAYFGGYSHREIAEMIRVPLSTVKGRMRLALEKLHSYLQARGLVYDL</sequence>
<dbReference type="InterPro" id="IPR013249">
    <property type="entry name" value="RNA_pol_sigma70_r4_t2"/>
</dbReference>